<dbReference type="AlphaFoldDB" id="A0A662YNK4"/>
<name>A0A662YNK4_ACIRT</name>
<dbReference type="PANTHER" id="PTHR24264">
    <property type="entry name" value="TRYPSIN-RELATED"/>
    <property type="match status" value="1"/>
</dbReference>
<dbReference type="Pfam" id="PF00089">
    <property type="entry name" value="Trypsin"/>
    <property type="match status" value="2"/>
</dbReference>
<accession>A0A662YNK4</accession>
<dbReference type="SMART" id="SM00020">
    <property type="entry name" value="Tryp_SPc"/>
    <property type="match status" value="1"/>
</dbReference>
<comment type="subcellular location">
    <subcellularLocation>
        <location evidence="1">Secreted</location>
        <location evidence="1">Extracellular space</location>
    </subcellularLocation>
</comment>
<keyword evidence="11" id="KW-1185">Reference proteome</keyword>
<reference evidence="10 11" key="1">
    <citation type="submission" date="2019-01" db="EMBL/GenBank/DDBJ databases">
        <title>Draft Genome and Complete Hox-Cluster Characterization of the Sterlet Sturgeon (Acipenser ruthenus).</title>
        <authorList>
            <person name="Wei Q."/>
        </authorList>
    </citation>
    <scope>NUCLEOTIDE SEQUENCE [LARGE SCALE GENOMIC DNA]</scope>
    <source>
        <strain evidence="10">WHYD16114868_AA</strain>
        <tissue evidence="10">Blood</tissue>
    </source>
</reference>
<dbReference type="GO" id="GO:0006508">
    <property type="term" value="P:proteolysis"/>
    <property type="evidence" value="ECO:0007669"/>
    <property type="project" value="UniProtKB-KW"/>
</dbReference>
<dbReference type="InterPro" id="IPR043504">
    <property type="entry name" value="Peptidase_S1_PA_chymotrypsin"/>
</dbReference>
<comment type="catalytic activity">
    <reaction evidence="7">
        <text>Preferential cleavage: Arg-|-Xaa, Lys-|-Xaa.</text>
        <dbReference type="EC" id="3.4.21.4"/>
    </reaction>
</comment>
<dbReference type="InterPro" id="IPR033116">
    <property type="entry name" value="TRYPSIN_SER"/>
</dbReference>
<dbReference type="InterPro" id="IPR001314">
    <property type="entry name" value="Peptidase_S1A"/>
</dbReference>
<protein>
    <recommendedName>
        <fullName evidence="8">trypsin</fullName>
        <ecNumber evidence="8">3.4.21.4</ecNumber>
    </recommendedName>
</protein>
<evidence type="ECO:0000256" key="1">
    <source>
        <dbReference type="ARBA" id="ARBA00004239"/>
    </source>
</evidence>
<dbReference type="GO" id="GO:0004252">
    <property type="term" value="F:serine-type endopeptidase activity"/>
    <property type="evidence" value="ECO:0007669"/>
    <property type="project" value="UniProtKB-EC"/>
</dbReference>
<dbReference type="InterPro" id="IPR009003">
    <property type="entry name" value="Peptidase_S1_PA"/>
</dbReference>
<evidence type="ECO:0000256" key="8">
    <source>
        <dbReference type="ARBA" id="ARBA00038868"/>
    </source>
</evidence>
<evidence type="ECO:0000256" key="6">
    <source>
        <dbReference type="ARBA" id="ARBA00023157"/>
    </source>
</evidence>
<evidence type="ECO:0000256" key="4">
    <source>
        <dbReference type="ARBA" id="ARBA00022801"/>
    </source>
</evidence>
<sequence>MGRLSCSLLQVTFRLHLDVIQRVQVRLGEHNIAMNEGTEQFISSAKVIRHPNYNSRNMDNDIMLIKLASPATLNSYVNTVRLPSGCASAGTTCLISGWGNTLSSGTNYPDTMRCLNAPILSSTQCSNSYPGQITNNMFCAGFLEGGKDSCQGDSGGPVVCNGELQGVVSWANYPDTMRCLNAPILSSTQCSNSYPGQITNNMFCAGFLEGGKDSCQGDSGGPVVCNGELQGVVSWGYGCAERNQPGVYAKVCNYNSWIQSTMSSN</sequence>
<feature type="domain" description="Peptidase S1" evidence="9">
    <location>
        <begin position="1"/>
        <end position="263"/>
    </location>
</feature>
<dbReference type="Gene3D" id="2.40.10.10">
    <property type="entry name" value="Trypsin-like serine proteases"/>
    <property type="match status" value="2"/>
</dbReference>
<dbReference type="GO" id="GO:0005615">
    <property type="term" value="C:extracellular space"/>
    <property type="evidence" value="ECO:0007669"/>
    <property type="project" value="TreeGrafter"/>
</dbReference>
<comment type="caution">
    <text evidence="10">The sequence shown here is derived from an EMBL/GenBank/DDBJ whole genome shotgun (WGS) entry which is preliminary data.</text>
</comment>
<dbReference type="PRINTS" id="PR00722">
    <property type="entry name" value="CHYMOTRYPSIN"/>
</dbReference>
<keyword evidence="3" id="KW-0645">Protease</keyword>
<evidence type="ECO:0000256" key="7">
    <source>
        <dbReference type="ARBA" id="ARBA00036320"/>
    </source>
</evidence>
<keyword evidence="5" id="KW-0720">Serine protease</keyword>
<evidence type="ECO:0000256" key="2">
    <source>
        <dbReference type="ARBA" id="ARBA00022525"/>
    </source>
</evidence>
<dbReference type="EMBL" id="SCEB01000740">
    <property type="protein sequence ID" value="RXM98280.1"/>
    <property type="molecule type" value="Genomic_DNA"/>
</dbReference>
<dbReference type="InterPro" id="IPR050127">
    <property type="entry name" value="Serine_Proteases_S1"/>
</dbReference>
<evidence type="ECO:0000259" key="9">
    <source>
        <dbReference type="PROSITE" id="PS50240"/>
    </source>
</evidence>
<keyword evidence="4" id="KW-0378">Hydrolase</keyword>
<evidence type="ECO:0000313" key="11">
    <source>
        <dbReference type="Proteomes" id="UP000289886"/>
    </source>
</evidence>
<gene>
    <name evidence="10" type="ORF">EOD39_13329</name>
</gene>
<dbReference type="PROSITE" id="PS00135">
    <property type="entry name" value="TRYPSIN_SER"/>
    <property type="match status" value="2"/>
</dbReference>
<proteinExistence type="predicted"/>
<dbReference type="PROSITE" id="PS50240">
    <property type="entry name" value="TRYPSIN_DOM"/>
    <property type="match status" value="1"/>
</dbReference>
<evidence type="ECO:0000256" key="3">
    <source>
        <dbReference type="ARBA" id="ARBA00022670"/>
    </source>
</evidence>
<keyword evidence="2" id="KW-0964">Secreted</keyword>
<keyword evidence="6" id="KW-1015">Disulfide bond</keyword>
<dbReference type="EC" id="3.4.21.4" evidence="8"/>
<dbReference type="FunFam" id="2.40.10.10:FF:000248">
    <property type="entry name" value="Anionic trypsin-2"/>
    <property type="match status" value="2"/>
</dbReference>
<dbReference type="SUPFAM" id="SSF50494">
    <property type="entry name" value="Trypsin-like serine proteases"/>
    <property type="match status" value="2"/>
</dbReference>
<dbReference type="PANTHER" id="PTHR24264:SF15">
    <property type="entry name" value="RIKEN CDNA 2210010C04 GENE"/>
    <property type="match status" value="1"/>
</dbReference>
<evidence type="ECO:0000256" key="5">
    <source>
        <dbReference type="ARBA" id="ARBA00022825"/>
    </source>
</evidence>
<dbReference type="CDD" id="cd00190">
    <property type="entry name" value="Tryp_SPc"/>
    <property type="match status" value="1"/>
</dbReference>
<dbReference type="Proteomes" id="UP000289886">
    <property type="component" value="Unassembled WGS sequence"/>
</dbReference>
<organism evidence="10 11">
    <name type="scientific">Acipenser ruthenus</name>
    <name type="common">Sterlet sturgeon</name>
    <dbReference type="NCBI Taxonomy" id="7906"/>
    <lineage>
        <taxon>Eukaryota</taxon>
        <taxon>Metazoa</taxon>
        <taxon>Chordata</taxon>
        <taxon>Craniata</taxon>
        <taxon>Vertebrata</taxon>
        <taxon>Euteleostomi</taxon>
        <taxon>Actinopterygii</taxon>
        <taxon>Chondrostei</taxon>
        <taxon>Acipenseriformes</taxon>
        <taxon>Acipenseridae</taxon>
        <taxon>Acipenser</taxon>
    </lineage>
</organism>
<dbReference type="InterPro" id="IPR001254">
    <property type="entry name" value="Trypsin_dom"/>
</dbReference>
<evidence type="ECO:0000313" key="10">
    <source>
        <dbReference type="EMBL" id="RXM98280.1"/>
    </source>
</evidence>